<keyword evidence="3 6" id="KW-0547">Nucleotide-binding</keyword>
<dbReference type="Pfam" id="PF00069">
    <property type="entry name" value="Pkinase"/>
    <property type="match status" value="1"/>
</dbReference>
<dbReference type="InterPro" id="IPR011009">
    <property type="entry name" value="Kinase-like_dom_sf"/>
</dbReference>
<sequence length="327" mass="36713">MEAPGLAKAAAADADPRGSPQETPDGAPAHVPGPEAPEPEPPAYRLQDFDTLATVGTGTFGRVQLVREKKAKHFFALKVMSIPEVIRLKQEQHVHNEKSVLKEVSHPFLRVSFADLLFIMAILTGVRCSCVVVSICISLIICHIEYLFMHLLVIPDVCGPPHPFFSVHRTWTLCGTPEYLAPEVIQSKGHGRAVDWWALGILIFEMLSGFPPFFDDNAFGIYQKILAGKIDFPRHLDFSVKDLIRKLLVVDRTRRLGNMKNGAEDVKRHRWFRTVDWQTVPERKLKPPIVPKVCGEGDTSNFEAYPENDWNTAPPAAQKDLEAFKNF</sequence>
<accession>A0A8D1JIG2</accession>
<feature type="domain" description="Protein kinase" evidence="8">
    <location>
        <begin position="49"/>
        <end position="272"/>
    </location>
</feature>
<evidence type="ECO:0000256" key="3">
    <source>
        <dbReference type="ARBA" id="ARBA00022741"/>
    </source>
</evidence>
<reference evidence="10" key="1">
    <citation type="submission" date="2025-08" db="UniProtKB">
        <authorList>
            <consortium name="Ensembl"/>
        </authorList>
    </citation>
    <scope>IDENTIFICATION</scope>
</reference>
<dbReference type="PROSITE" id="PS50011">
    <property type="entry name" value="PROTEIN_KINASE_DOM"/>
    <property type="match status" value="1"/>
</dbReference>
<dbReference type="InterPro" id="IPR017441">
    <property type="entry name" value="Protein_kinase_ATP_BS"/>
</dbReference>
<evidence type="ECO:0000256" key="1">
    <source>
        <dbReference type="ARBA" id="ARBA00022527"/>
    </source>
</evidence>
<keyword evidence="1" id="KW-0723">Serine/threonine-protein kinase</keyword>
<dbReference type="PROSITE" id="PS00107">
    <property type="entry name" value="PROTEIN_KINASE_ATP"/>
    <property type="match status" value="1"/>
</dbReference>
<feature type="binding site" evidence="6">
    <location>
        <position position="78"/>
    </location>
    <ligand>
        <name>ATP</name>
        <dbReference type="ChEBI" id="CHEBI:30616"/>
    </ligand>
</feature>
<keyword evidence="2" id="KW-0808">Transferase</keyword>
<keyword evidence="5 6" id="KW-0067">ATP-binding</keyword>
<evidence type="ECO:0000256" key="2">
    <source>
        <dbReference type="ARBA" id="ARBA00022679"/>
    </source>
</evidence>
<dbReference type="GO" id="GO:0005524">
    <property type="term" value="F:ATP binding"/>
    <property type="evidence" value="ECO:0007669"/>
    <property type="project" value="UniProtKB-UniRule"/>
</dbReference>
<evidence type="ECO:0008006" key="12">
    <source>
        <dbReference type="Google" id="ProtNLM"/>
    </source>
</evidence>
<protein>
    <recommendedName>
        <fullName evidence="12">Protein kinase domain-containing protein</fullName>
    </recommendedName>
</protein>
<dbReference type="PROSITE" id="PS51285">
    <property type="entry name" value="AGC_KINASE_CTER"/>
    <property type="match status" value="1"/>
</dbReference>
<feature type="region of interest" description="Disordered" evidence="7">
    <location>
        <begin position="1"/>
        <end position="43"/>
    </location>
</feature>
<evidence type="ECO:0000313" key="10">
    <source>
        <dbReference type="Ensembl" id="ENSSSCP00050000015.1"/>
    </source>
</evidence>
<dbReference type="AlphaFoldDB" id="A0A8D1JIG2"/>
<dbReference type="PANTHER" id="PTHR24353">
    <property type="entry name" value="CYCLIC NUCLEOTIDE-DEPENDENT PROTEIN KINASE"/>
    <property type="match status" value="1"/>
</dbReference>
<dbReference type="GO" id="GO:0004674">
    <property type="term" value="F:protein serine/threonine kinase activity"/>
    <property type="evidence" value="ECO:0007669"/>
    <property type="project" value="UniProtKB-KW"/>
</dbReference>
<evidence type="ECO:0000259" key="8">
    <source>
        <dbReference type="PROSITE" id="PS50011"/>
    </source>
</evidence>
<organism evidence="10 11">
    <name type="scientific">Sus scrofa</name>
    <name type="common">Pig</name>
    <dbReference type="NCBI Taxonomy" id="9823"/>
    <lineage>
        <taxon>Eukaryota</taxon>
        <taxon>Metazoa</taxon>
        <taxon>Chordata</taxon>
        <taxon>Craniata</taxon>
        <taxon>Vertebrata</taxon>
        <taxon>Euteleostomi</taxon>
        <taxon>Mammalia</taxon>
        <taxon>Eutheria</taxon>
        <taxon>Laurasiatheria</taxon>
        <taxon>Artiodactyla</taxon>
        <taxon>Suina</taxon>
        <taxon>Suidae</taxon>
        <taxon>Sus</taxon>
    </lineage>
</organism>
<name>A0A8D1JIG2_PIG</name>
<dbReference type="Gene3D" id="3.30.200.20">
    <property type="entry name" value="Phosphorylase Kinase, domain 1"/>
    <property type="match status" value="2"/>
</dbReference>
<evidence type="ECO:0000313" key="11">
    <source>
        <dbReference type="Proteomes" id="UP000694571"/>
    </source>
</evidence>
<evidence type="ECO:0000256" key="4">
    <source>
        <dbReference type="ARBA" id="ARBA00022777"/>
    </source>
</evidence>
<dbReference type="InterPro" id="IPR000961">
    <property type="entry name" value="AGC-kinase_C"/>
</dbReference>
<evidence type="ECO:0000256" key="5">
    <source>
        <dbReference type="ARBA" id="ARBA00022840"/>
    </source>
</evidence>
<dbReference type="SMART" id="SM00133">
    <property type="entry name" value="S_TK_X"/>
    <property type="match status" value="1"/>
</dbReference>
<dbReference type="InterPro" id="IPR000719">
    <property type="entry name" value="Prot_kinase_dom"/>
</dbReference>
<dbReference type="Gene3D" id="1.10.510.10">
    <property type="entry name" value="Transferase(Phosphotransferase) domain 1"/>
    <property type="match status" value="1"/>
</dbReference>
<dbReference type="Ensembl" id="ENSSSCT00050000164.1">
    <property type="protein sequence ID" value="ENSSSCP00050000015.1"/>
    <property type="gene ID" value="ENSSSCG00050000155.1"/>
</dbReference>
<dbReference type="Proteomes" id="UP000694571">
    <property type="component" value="Unplaced"/>
</dbReference>
<evidence type="ECO:0000256" key="7">
    <source>
        <dbReference type="SAM" id="MobiDB-lite"/>
    </source>
</evidence>
<dbReference type="PANTHER" id="PTHR24353:SF37">
    <property type="entry name" value="CAMP-DEPENDENT PROTEIN KINASE CATALYTIC SUBUNIT PRKX"/>
    <property type="match status" value="1"/>
</dbReference>
<evidence type="ECO:0000256" key="6">
    <source>
        <dbReference type="PROSITE-ProRule" id="PRU10141"/>
    </source>
</evidence>
<dbReference type="SMART" id="SM00220">
    <property type="entry name" value="S_TKc"/>
    <property type="match status" value="1"/>
</dbReference>
<feature type="domain" description="AGC-kinase C-terminal" evidence="9">
    <location>
        <begin position="273"/>
        <end position="327"/>
    </location>
</feature>
<dbReference type="SUPFAM" id="SSF56112">
    <property type="entry name" value="Protein kinase-like (PK-like)"/>
    <property type="match status" value="1"/>
</dbReference>
<evidence type="ECO:0000259" key="9">
    <source>
        <dbReference type="PROSITE" id="PS51285"/>
    </source>
</evidence>
<proteinExistence type="predicted"/>
<keyword evidence="4" id="KW-0418">Kinase</keyword>